<accession>A0ABR1RFC6</accession>
<sequence length="136" mass="14178">MDRAAGRGIGRLTVVFGSVMDGAAGKVIGRLMVLIDIAPPRATDKGIESLMAVIGSDADRAAGIFIDRMMIVFGSMDGVAVDALGHTTMLRLTRSRGGLSAVGSVASLDRHLECRVRSDSEGSDGYTKSAGARERP</sequence>
<gene>
    <name evidence="2" type="ORF">PG991_011859</name>
</gene>
<feature type="region of interest" description="Disordered" evidence="1">
    <location>
        <begin position="117"/>
        <end position="136"/>
    </location>
</feature>
<protein>
    <submittedName>
        <fullName evidence="2">Uncharacterized protein</fullName>
    </submittedName>
</protein>
<dbReference type="EMBL" id="JAQQWI010000016">
    <property type="protein sequence ID" value="KAK8009308.1"/>
    <property type="molecule type" value="Genomic_DNA"/>
</dbReference>
<keyword evidence="3" id="KW-1185">Reference proteome</keyword>
<proteinExistence type="predicted"/>
<evidence type="ECO:0000256" key="1">
    <source>
        <dbReference type="SAM" id="MobiDB-lite"/>
    </source>
</evidence>
<name>A0ABR1RFC6_9PEZI</name>
<dbReference type="Proteomes" id="UP001396898">
    <property type="component" value="Unassembled WGS sequence"/>
</dbReference>
<comment type="caution">
    <text evidence="2">The sequence shown here is derived from an EMBL/GenBank/DDBJ whole genome shotgun (WGS) entry which is preliminary data.</text>
</comment>
<evidence type="ECO:0000313" key="2">
    <source>
        <dbReference type="EMBL" id="KAK8009308.1"/>
    </source>
</evidence>
<evidence type="ECO:0000313" key="3">
    <source>
        <dbReference type="Proteomes" id="UP001396898"/>
    </source>
</evidence>
<organism evidence="2 3">
    <name type="scientific">Apiospora marii</name>
    <dbReference type="NCBI Taxonomy" id="335849"/>
    <lineage>
        <taxon>Eukaryota</taxon>
        <taxon>Fungi</taxon>
        <taxon>Dikarya</taxon>
        <taxon>Ascomycota</taxon>
        <taxon>Pezizomycotina</taxon>
        <taxon>Sordariomycetes</taxon>
        <taxon>Xylariomycetidae</taxon>
        <taxon>Amphisphaeriales</taxon>
        <taxon>Apiosporaceae</taxon>
        <taxon>Apiospora</taxon>
    </lineage>
</organism>
<reference evidence="2 3" key="1">
    <citation type="submission" date="2023-01" db="EMBL/GenBank/DDBJ databases">
        <title>Analysis of 21 Apiospora genomes using comparative genomics revels a genus with tremendous synthesis potential of carbohydrate active enzymes and secondary metabolites.</title>
        <authorList>
            <person name="Sorensen T."/>
        </authorList>
    </citation>
    <scope>NUCLEOTIDE SEQUENCE [LARGE SCALE GENOMIC DNA]</scope>
    <source>
        <strain evidence="2 3">CBS 20057</strain>
    </source>
</reference>